<dbReference type="CDD" id="cd03219">
    <property type="entry name" value="ABC_Mj1267_LivG_branched"/>
    <property type="match status" value="1"/>
</dbReference>
<comment type="caution">
    <text evidence="5">The sequence shown here is derived from an EMBL/GenBank/DDBJ whole genome shotgun (WGS) entry which is preliminary data.</text>
</comment>
<keyword evidence="3 5" id="KW-0067">ATP-binding</keyword>
<dbReference type="InterPro" id="IPR003439">
    <property type="entry name" value="ABC_transporter-like_ATP-bd"/>
</dbReference>
<dbReference type="SMART" id="SM00382">
    <property type="entry name" value="AAA"/>
    <property type="match status" value="1"/>
</dbReference>
<dbReference type="InterPro" id="IPR027417">
    <property type="entry name" value="P-loop_NTPase"/>
</dbReference>
<dbReference type="GO" id="GO:0005524">
    <property type="term" value="F:ATP binding"/>
    <property type="evidence" value="ECO:0007669"/>
    <property type="project" value="UniProtKB-KW"/>
</dbReference>
<evidence type="ECO:0000256" key="3">
    <source>
        <dbReference type="ARBA" id="ARBA00022840"/>
    </source>
</evidence>
<dbReference type="SUPFAM" id="SSF52540">
    <property type="entry name" value="P-loop containing nucleoside triphosphate hydrolases"/>
    <property type="match status" value="1"/>
</dbReference>
<organism evidence="5 6">
    <name type="scientific">Pseudomonas typographi</name>
    <dbReference type="NCBI Taxonomy" id="2715964"/>
    <lineage>
        <taxon>Bacteria</taxon>
        <taxon>Pseudomonadati</taxon>
        <taxon>Pseudomonadota</taxon>
        <taxon>Gammaproteobacteria</taxon>
        <taxon>Pseudomonadales</taxon>
        <taxon>Pseudomonadaceae</taxon>
        <taxon>Pseudomonas</taxon>
    </lineage>
</organism>
<evidence type="ECO:0000313" key="6">
    <source>
        <dbReference type="Proteomes" id="UP000805841"/>
    </source>
</evidence>
<dbReference type="EMBL" id="JAAOCA010000019">
    <property type="protein sequence ID" value="MBD1600126.1"/>
    <property type="molecule type" value="Genomic_DNA"/>
</dbReference>
<dbReference type="PANTHER" id="PTHR45772:SF9">
    <property type="entry name" value="CONSERVED COMPONENT OF ABC TRANSPORTER FOR NATURAL AMINO ACIDS"/>
    <property type="match status" value="1"/>
</dbReference>
<name>A0ABR7Z4B3_9PSED</name>
<evidence type="ECO:0000256" key="1">
    <source>
        <dbReference type="ARBA" id="ARBA00022448"/>
    </source>
</evidence>
<evidence type="ECO:0000259" key="4">
    <source>
        <dbReference type="PROSITE" id="PS50893"/>
    </source>
</evidence>
<reference evidence="5 6" key="1">
    <citation type="journal article" date="2020" name="Insects">
        <title>Bacteria Belonging to Pseudomonas typographi sp. nov. from the Bark Beetle Ips typographus Have Genomic Potential to Aid in the Host Ecology.</title>
        <authorList>
            <person name="Peral-Aranega E."/>
            <person name="Saati-Santamaria Z."/>
            <person name="Kolarik M."/>
            <person name="Rivas R."/>
            <person name="Garcia-Fraile P."/>
        </authorList>
    </citation>
    <scope>NUCLEOTIDE SEQUENCE [LARGE SCALE GENOMIC DNA]</scope>
    <source>
        <strain evidence="5 6">CA3A</strain>
    </source>
</reference>
<gene>
    <name evidence="5" type="ORF">HAQ05_15630</name>
</gene>
<dbReference type="Gene3D" id="3.40.50.300">
    <property type="entry name" value="P-loop containing nucleotide triphosphate hydrolases"/>
    <property type="match status" value="1"/>
</dbReference>
<dbReference type="RefSeq" id="WP_190422189.1">
    <property type="nucleotide sequence ID" value="NZ_JAAOCA010000019.1"/>
</dbReference>
<dbReference type="PANTHER" id="PTHR45772">
    <property type="entry name" value="CONSERVED COMPONENT OF ABC TRANSPORTER FOR NATURAL AMINO ACIDS-RELATED"/>
    <property type="match status" value="1"/>
</dbReference>
<keyword evidence="1" id="KW-0813">Transport</keyword>
<dbReference type="PROSITE" id="PS00211">
    <property type="entry name" value="ABC_TRANSPORTER_1"/>
    <property type="match status" value="1"/>
</dbReference>
<dbReference type="InterPro" id="IPR003593">
    <property type="entry name" value="AAA+_ATPase"/>
</dbReference>
<protein>
    <submittedName>
        <fullName evidence="5">ABC transporter ATP-binding protein</fullName>
    </submittedName>
</protein>
<feature type="domain" description="ABC transporter" evidence="4">
    <location>
        <begin position="5"/>
        <end position="250"/>
    </location>
</feature>
<evidence type="ECO:0000313" key="5">
    <source>
        <dbReference type="EMBL" id="MBD1600126.1"/>
    </source>
</evidence>
<dbReference type="InterPro" id="IPR017871">
    <property type="entry name" value="ABC_transporter-like_CS"/>
</dbReference>
<dbReference type="PROSITE" id="PS50893">
    <property type="entry name" value="ABC_TRANSPORTER_2"/>
    <property type="match status" value="1"/>
</dbReference>
<keyword evidence="2" id="KW-0547">Nucleotide-binding</keyword>
<dbReference type="Proteomes" id="UP000805841">
    <property type="component" value="Unassembled WGS sequence"/>
</dbReference>
<sequence>MSTLLTVTGVTKAFAGNAVLQGVDFAIGPGEIVGVIGPNGSGKSTLLNAISGFTPVDAGRIELGGAPLQRLAPHRIHGLGLARTFQLPAMPEKMTVFEVLLAADNRRHGFWASLCGGAEQRAQEAASRALATQWLGELLLTGVRDTPAAALSGGQKKLLSVGCALMGNPRLLMLDEPTAGVHPNLRRDMVAMLQGLAARGIALLIVEHDMHFIGELCQRCIVLDRGRVVAQCTPAQLSQHPQVLQAYLGSEHPVVLEAAV</sequence>
<accession>A0ABR7Z4B3</accession>
<dbReference type="Pfam" id="PF00005">
    <property type="entry name" value="ABC_tran"/>
    <property type="match status" value="1"/>
</dbReference>
<proteinExistence type="predicted"/>
<evidence type="ECO:0000256" key="2">
    <source>
        <dbReference type="ARBA" id="ARBA00022741"/>
    </source>
</evidence>
<keyword evidence="6" id="KW-1185">Reference proteome</keyword>
<dbReference type="InterPro" id="IPR051120">
    <property type="entry name" value="ABC_AA/LPS_Transport"/>
</dbReference>